<accession>A0ABV2VBZ8</accession>
<feature type="compositionally biased region" description="Low complexity" evidence="1">
    <location>
        <begin position="175"/>
        <end position="185"/>
    </location>
</feature>
<feature type="region of interest" description="Disordered" evidence="1">
    <location>
        <begin position="164"/>
        <end position="198"/>
    </location>
</feature>
<comment type="caution">
    <text evidence="2">The sequence shown here is derived from an EMBL/GenBank/DDBJ whole genome shotgun (WGS) entry which is preliminary data.</text>
</comment>
<dbReference type="Proteomes" id="UP001550348">
    <property type="component" value="Unassembled WGS sequence"/>
</dbReference>
<gene>
    <name evidence="2" type="ORF">ABZ071_00015</name>
</gene>
<evidence type="ECO:0000313" key="3">
    <source>
        <dbReference type="Proteomes" id="UP001550348"/>
    </source>
</evidence>
<evidence type="ECO:0000256" key="1">
    <source>
        <dbReference type="SAM" id="MobiDB-lite"/>
    </source>
</evidence>
<sequence length="198" mass="22214">MQAQTLAAAAACAAAALSLINVGYQAYLSNKNEARKWQRDKLPDIIRMFSGSNHKLNAMTFFQAEEWKASKGKKEAALMAEYRKSMELLDALEVTASSKVAIAARKVSYSISNGIDYLRFHFDTPEYNLDWERELYWEYAEASYAFLCLSRKELGLGTLPPPPGLLRWRERSSRARSLPRPASKSTEAKASPPVETSP</sequence>
<evidence type="ECO:0008006" key="4">
    <source>
        <dbReference type="Google" id="ProtNLM"/>
    </source>
</evidence>
<organism evidence="2 3">
    <name type="scientific">Micromonospora fulviviridis</name>
    <dbReference type="NCBI Taxonomy" id="47860"/>
    <lineage>
        <taxon>Bacteria</taxon>
        <taxon>Bacillati</taxon>
        <taxon>Actinomycetota</taxon>
        <taxon>Actinomycetes</taxon>
        <taxon>Micromonosporales</taxon>
        <taxon>Micromonosporaceae</taxon>
        <taxon>Micromonospora</taxon>
    </lineage>
</organism>
<dbReference type="EMBL" id="JBEXRX010000001">
    <property type="protein sequence ID" value="MEU0150324.1"/>
    <property type="molecule type" value="Genomic_DNA"/>
</dbReference>
<name>A0ABV2VBZ8_9ACTN</name>
<evidence type="ECO:0000313" key="2">
    <source>
        <dbReference type="EMBL" id="MEU0150324.1"/>
    </source>
</evidence>
<protein>
    <recommendedName>
        <fullName evidence="4">DUF4760 domain-containing protein</fullName>
    </recommendedName>
</protein>
<reference evidence="2 3" key="1">
    <citation type="submission" date="2024-06" db="EMBL/GenBank/DDBJ databases">
        <title>The Natural Products Discovery Center: Release of the First 8490 Sequenced Strains for Exploring Actinobacteria Biosynthetic Diversity.</title>
        <authorList>
            <person name="Kalkreuter E."/>
            <person name="Kautsar S.A."/>
            <person name="Yang D."/>
            <person name="Bader C.D."/>
            <person name="Teijaro C.N."/>
            <person name="Fluegel L."/>
            <person name="Davis C.M."/>
            <person name="Simpson J.R."/>
            <person name="Lauterbach L."/>
            <person name="Steele A.D."/>
            <person name="Gui C."/>
            <person name="Meng S."/>
            <person name="Li G."/>
            <person name="Viehrig K."/>
            <person name="Ye F."/>
            <person name="Su P."/>
            <person name="Kiefer A.F."/>
            <person name="Nichols A."/>
            <person name="Cepeda A.J."/>
            <person name="Yan W."/>
            <person name="Fan B."/>
            <person name="Jiang Y."/>
            <person name="Adhikari A."/>
            <person name="Zheng C.-J."/>
            <person name="Schuster L."/>
            <person name="Cowan T.M."/>
            <person name="Smanski M.J."/>
            <person name="Chevrette M.G."/>
            <person name="De Carvalho L.P.S."/>
            <person name="Shen B."/>
        </authorList>
    </citation>
    <scope>NUCLEOTIDE SEQUENCE [LARGE SCALE GENOMIC DNA]</scope>
    <source>
        <strain evidence="2 3">NPDC006286</strain>
    </source>
</reference>
<keyword evidence="3" id="KW-1185">Reference proteome</keyword>
<proteinExistence type="predicted"/>
<dbReference type="RefSeq" id="WP_355662581.1">
    <property type="nucleotide sequence ID" value="NZ_JBEXRX010000001.1"/>
</dbReference>